<dbReference type="RefSeq" id="WP_368374385.1">
    <property type="nucleotide sequence ID" value="NZ_JBFRYB010000001.1"/>
</dbReference>
<dbReference type="PANTHER" id="PTHR35519:SF2">
    <property type="entry name" value="PH DOMAIN PROTEIN"/>
    <property type="match status" value="1"/>
</dbReference>
<name>A0ABV3TRN8_9GAMM</name>
<protein>
    <submittedName>
        <fullName evidence="2">DUF4112 domain-containing protein</fullName>
    </submittedName>
</protein>
<gene>
    <name evidence="2" type="ORF">AB4875_02110</name>
</gene>
<comment type="caution">
    <text evidence="2">The sequence shown here is derived from an EMBL/GenBank/DDBJ whole genome shotgun (WGS) entry which is preliminary data.</text>
</comment>
<reference evidence="2 3" key="1">
    <citation type="journal article" date="2011" name="Int. J. Syst. Evol. Microbiol.">
        <title>Zhongshania antarctica gen. nov., sp. nov. and Zhongshania guokunii sp. nov., gammaproteobacteria respectively isolated from coastal attached (fast) ice and surface seawater of the Antarctic.</title>
        <authorList>
            <person name="Li H.J."/>
            <person name="Zhang X.Y."/>
            <person name="Chen C.X."/>
            <person name="Zhang Y.J."/>
            <person name="Gao Z.M."/>
            <person name="Yu Y."/>
            <person name="Chen X.L."/>
            <person name="Chen B."/>
            <person name="Zhang Y.Z."/>
        </authorList>
    </citation>
    <scope>NUCLEOTIDE SEQUENCE [LARGE SCALE GENOMIC DNA]</scope>
    <source>
        <strain evidence="2 3">R06B22</strain>
    </source>
</reference>
<proteinExistence type="predicted"/>
<feature type="transmembrane region" description="Helical" evidence="1">
    <location>
        <begin position="74"/>
        <end position="94"/>
    </location>
</feature>
<accession>A0ABV3TRN8</accession>
<dbReference type="EMBL" id="JBFRYB010000001">
    <property type="protein sequence ID" value="MEX1664261.1"/>
    <property type="molecule type" value="Genomic_DNA"/>
</dbReference>
<dbReference type="PANTHER" id="PTHR35519">
    <property type="entry name" value="MEMBRANE PROTEINS"/>
    <property type="match status" value="1"/>
</dbReference>
<organism evidence="2 3">
    <name type="scientific">Zhongshania arctica</name>
    <dbReference type="NCBI Taxonomy" id="3238302"/>
    <lineage>
        <taxon>Bacteria</taxon>
        <taxon>Pseudomonadati</taxon>
        <taxon>Pseudomonadota</taxon>
        <taxon>Gammaproteobacteria</taxon>
        <taxon>Cellvibrionales</taxon>
        <taxon>Spongiibacteraceae</taxon>
        <taxon>Zhongshania</taxon>
    </lineage>
</organism>
<dbReference type="Proteomes" id="UP001557484">
    <property type="component" value="Unassembled WGS sequence"/>
</dbReference>
<keyword evidence="3" id="KW-1185">Reference proteome</keyword>
<keyword evidence="1" id="KW-0812">Transmembrane</keyword>
<keyword evidence="1" id="KW-1133">Transmembrane helix</keyword>
<feature type="transmembrane region" description="Helical" evidence="1">
    <location>
        <begin position="38"/>
        <end position="62"/>
    </location>
</feature>
<dbReference type="InterPro" id="IPR025187">
    <property type="entry name" value="DUF4112"/>
</dbReference>
<sequence>MINPTAEQRLQRSRQFAILLDGAWGIPFTRVKFGVDALLGLLPVAGDLVSAILGLGIVWQAHMLAAPSSVKFKMLANIGLDFVLGIVPIIGDIADVAFRKNIRNVDLLEDWLKNKALKRANPQTKLG</sequence>
<keyword evidence="1" id="KW-0472">Membrane</keyword>
<evidence type="ECO:0000313" key="2">
    <source>
        <dbReference type="EMBL" id="MEX1664261.1"/>
    </source>
</evidence>
<dbReference type="Pfam" id="PF13430">
    <property type="entry name" value="DUF4112"/>
    <property type="match status" value="1"/>
</dbReference>
<evidence type="ECO:0000256" key="1">
    <source>
        <dbReference type="SAM" id="Phobius"/>
    </source>
</evidence>
<evidence type="ECO:0000313" key="3">
    <source>
        <dbReference type="Proteomes" id="UP001557484"/>
    </source>
</evidence>